<dbReference type="AlphaFoldDB" id="A0A067YFR2"/>
<geneLocation type="mitochondrion" evidence="2"/>
<evidence type="ECO:0000256" key="1">
    <source>
        <dbReference type="SAM" id="Phobius"/>
    </source>
</evidence>
<keyword evidence="2" id="KW-0496">Mitochondrion</keyword>
<organism evidence="2">
    <name type="scientific">Idris sp. MM-2013</name>
    <dbReference type="NCBI Taxonomy" id="1429433"/>
    <lineage>
        <taxon>Eukaryota</taxon>
        <taxon>Metazoa</taxon>
        <taxon>Ecdysozoa</taxon>
        <taxon>Arthropoda</taxon>
        <taxon>Hexapoda</taxon>
        <taxon>Insecta</taxon>
        <taxon>Pterygota</taxon>
        <taxon>Neoptera</taxon>
        <taxon>Endopterygota</taxon>
        <taxon>Hymenoptera</taxon>
        <taxon>Apocrita</taxon>
        <taxon>Proctotrupomorpha</taxon>
        <taxon>Platygastroidea</taxon>
        <taxon>Scelionidae</taxon>
        <taxon>Scelioninae</taxon>
        <taxon>Idris</taxon>
    </lineage>
</organism>
<gene>
    <name evidence="2" type="primary">ATP8</name>
</gene>
<keyword evidence="1" id="KW-0472">Membrane</keyword>
<sequence>MPQMSPLLWIFLMNFTLLNLMTIMTLIYFFWYPFLLNSSNKLNFKMTNYKYKW</sequence>
<feature type="transmembrane region" description="Helical" evidence="1">
    <location>
        <begin position="7"/>
        <end position="31"/>
    </location>
</feature>
<accession>A0A067YFR2</accession>
<dbReference type="EMBL" id="KF696670">
    <property type="protein sequence ID" value="AHB23654.1"/>
    <property type="molecule type" value="Genomic_DNA"/>
</dbReference>
<keyword evidence="1" id="KW-1133">Transmembrane helix</keyword>
<keyword evidence="1" id="KW-0812">Transmembrane</keyword>
<name>A0A067YFR2_9HYME</name>
<proteinExistence type="predicted"/>
<reference evidence="2" key="1">
    <citation type="journal article" date="2014" name="Mol. Biol. Rep.">
        <title>Complete mitochondrial genomes of Ceratobaeus sp. and Idris sp. (Hymenoptera: Scelionidae): shared gene rearrangements as potential phylogenetic markers at the tribal level.</title>
        <authorList>
            <person name="Mao M."/>
            <person name="Dowton M."/>
        </authorList>
    </citation>
    <scope>NUCLEOTIDE SEQUENCE</scope>
</reference>
<protein>
    <submittedName>
        <fullName evidence="2">ATP synthase F0 subunit 8</fullName>
    </submittedName>
</protein>
<evidence type="ECO:0000313" key="2">
    <source>
        <dbReference type="EMBL" id="AHB23654.1"/>
    </source>
</evidence>